<accession>A0A1B9IY61</accession>
<gene>
    <name evidence="3" type="ORF">L486_00102</name>
</gene>
<feature type="compositionally biased region" description="Basic and acidic residues" evidence="1">
    <location>
        <begin position="151"/>
        <end position="172"/>
    </location>
</feature>
<feature type="region of interest" description="Disordered" evidence="1">
    <location>
        <begin position="300"/>
        <end position="362"/>
    </location>
</feature>
<feature type="region of interest" description="Disordered" evidence="1">
    <location>
        <begin position="1"/>
        <end position="190"/>
    </location>
</feature>
<dbReference type="InterPro" id="IPR029071">
    <property type="entry name" value="Ubiquitin-like_domsf"/>
</dbReference>
<feature type="compositionally biased region" description="Polar residues" evidence="1">
    <location>
        <begin position="320"/>
        <end position="333"/>
    </location>
</feature>
<dbReference type="EMBL" id="KI669459">
    <property type="protein sequence ID" value="OCF60469.1"/>
    <property type="molecule type" value="Genomic_DNA"/>
</dbReference>
<reference evidence="4" key="2">
    <citation type="submission" date="2013-12" db="EMBL/GenBank/DDBJ databases">
        <title>Evolution of pathogenesis and genome organization in the Tremellales.</title>
        <authorList>
            <person name="Cuomo C."/>
            <person name="Litvintseva A."/>
            <person name="Heitman J."/>
            <person name="Chen Y."/>
            <person name="Sun S."/>
            <person name="Springer D."/>
            <person name="Dromer F."/>
            <person name="Young S."/>
            <person name="Zeng Q."/>
            <person name="Chapman S."/>
            <person name="Gujja S."/>
            <person name="Saif S."/>
            <person name="Birren B."/>
        </authorList>
    </citation>
    <scope>NUCLEOTIDE SEQUENCE [LARGE SCALE GENOMIC DNA]</scope>
    <source>
        <strain evidence="4">CBS 10435</strain>
    </source>
</reference>
<feature type="compositionally biased region" description="Acidic residues" evidence="1">
    <location>
        <begin position="305"/>
        <end position="315"/>
    </location>
</feature>
<dbReference type="STRING" id="1331196.A0A1B9IY61"/>
<organism evidence="3 4">
    <name type="scientific">Kwoniella mangroviensis CBS 10435</name>
    <dbReference type="NCBI Taxonomy" id="1331196"/>
    <lineage>
        <taxon>Eukaryota</taxon>
        <taxon>Fungi</taxon>
        <taxon>Dikarya</taxon>
        <taxon>Basidiomycota</taxon>
        <taxon>Agaricomycotina</taxon>
        <taxon>Tremellomycetes</taxon>
        <taxon>Tremellales</taxon>
        <taxon>Cryptococcaceae</taxon>
        <taxon>Kwoniella</taxon>
    </lineage>
</organism>
<feature type="compositionally biased region" description="Low complexity" evidence="1">
    <location>
        <begin position="334"/>
        <end position="362"/>
    </location>
</feature>
<dbReference type="SUPFAM" id="SSF54236">
    <property type="entry name" value="Ubiquitin-like"/>
    <property type="match status" value="1"/>
</dbReference>
<feature type="domain" description="Rad60/SUMO-like" evidence="2">
    <location>
        <begin position="385"/>
        <end position="438"/>
    </location>
</feature>
<protein>
    <recommendedName>
        <fullName evidence="2">Rad60/SUMO-like domain-containing protein</fullName>
    </recommendedName>
</protein>
<reference evidence="3 4" key="1">
    <citation type="submission" date="2013-07" db="EMBL/GenBank/DDBJ databases">
        <title>The Genome Sequence of Kwoniella mangroviensis CBS10435.</title>
        <authorList>
            <consortium name="The Broad Institute Genome Sequencing Platform"/>
            <person name="Cuomo C."/>
            <person name="Litvintseva A."/>
            <person name="Chen Y."/>
            <person name="Heitman J."/>
            <person name="Sun S."/>
            <person name="Springer D."/>
            <person name="Dromer F."/>
            <person name="Young S.K."/>
            <person name="Zeng Q."/>
            <person name="Gargeya S."/>
            <person name="Fitzgerald M."/>
            <person name="Abouelleil A."/>
            <person name="Alvarado L."/>
            <person name="Berlin A.M."/>
            <person name="Chapman S.B."/>
            <person name="Dewar J."/>
            <person name="Goldberg J."/>
            <person name="Griggs A."/>
            <person name="Gujja S."/>
            <person name="Hansen M."/>
            <person name="Howarth C."/>
            <person name="Imamovic A."/>
            <person name="Larimer J."/>
            <person name="McCowan C."/>
            <person name="Murphy C."/>
            <person name="Pearson M."/>
            <person name="Priest M."/>
            <person name="Roberts A."/>
            <person name="Saif S."/>
            <person name="Shea T."/>
            <person name="Sykes S."/>
            <person name="Wortman J."/>
            <person name="Nusbaum C."/>
            <person name="Birren B."/>
        </authorList>
    </citation>
    <scope>NUCLEOTIDE SEQUENCE [LARGE SCALE GENOMIC DNA]</scope>
    <source>
        <strain evidence="3 4">CBS 10435</strain>
    </source>
</reference>
<name>A0A1B9IY61_9TREE</name>
<dbReference type="Gene3D" id="3.10.20.90">
    <property type="entry name" value="Phosphatidylinositol 3-kinase Catalytic Subunit, Chain A, domain 1"/>
    <property type="match status" value="2"/>
</dbReference>
<dbReference type="AlphaFoldDB" id="A0A1B9IY61"/>
<feature type="compositionally biased region" description="Basic residues" evidence="1">
    <location>
        <begin position="133"/>
        <end position="143"/>
    </location>
</feature>
<evidence type="ECO:0000259" key="2">
    <source>
        <dbReference type="Pfam" id="PF11976"/>
    </source>
</evidence>
<evidence type="ECO:0000313" key="3">
    <source>
        <dbReference type="EMBL" id="OCF60469.1"/>
    </source>
</evidence>
<dbReference type="Proteomes" id="UP000092583">
    <property type="component" value="Unassembled WGS sequence"/>
</dbReference>
<dbReference type="InterPro" id="IPR022617">
    <property type="entry name" value="Rad60/SUMO-like_dom"/>
</dbReference>
<evidence type="ECO:0000256" key="1">
    <source>
        <dbReference type="SAM" id="MobiDB-lite"/>
    </source>
</evidence>
<sequence length="440" mass="49612">MSDKGKGKATNPISFDSDSDDDFFVSRRRPIIRETTAPRSPTPPIRTHSDSEDDDDASPDSQRKKKPRKAPLKKPTLDLPAWTRQGSVGDKKNGSRSRKSSSQIRGSTEERADTIVIDDSDEEIGIVGGSSSKHMKKVTRKRVQLTPPPEMSEKSKADIVKLVREHMSEKYGDQAPLENSASSPEKDRNDVEKVHVTIRMQAPPEKKQTAAPAAIKEYQKARTLILSRTGPMSTGISILSERIQKRPEDVILVYDDKRVYPRSTPAQLGILDKAEMIGYEKDYWMKLEADKIRALEEDLSFSNNNDDDEEGEDDVIPLNPNGNSPSIFSKPSYTSQLQTRTQSQSQSQSLPQTQTQTQTQTQAQQDIIHFKISSSFGEERMKGPKTLKLHSVIRFYLKKLGRPVDEADKWYIMFDGEKLDRSLRIEETEVEDGDMLEAGM</sequence>
<dbReference type="OrthoDB" id="442921at2759"/>
<feature type="compositionally biased region" description="Basic residues" evidence="1">
    <location>
        <begin position="63"/>
        <end position="72"/>
    </location>
</feature>
<keyword evidence="4" id="KW-1185">Reference proteome</keyword>
<proteinExistence type="predicted"/>
<evidence type="ECO:0000313" key="4">
    <source>
        <dbReference type="Proteomes" id="UP000092583"/>
    </source>
</evidence>
<dbReference type="Pfam" id="PF11976">
    <property type="entry name" value="Rad60-SLD"/>
    <property type="match status" value="1"/>
</dbReference>